<evidence type="ECO:0000256" key="3">
    <source>
        <dbReference type="ARBA" id="ARBA00022490"/>
    </source>
</evidence>
<dbReference type="AlphaFoldDB" id="V7B8N4"/>
<evidence type="ECO:0000256" key="5">
    <source>
        <dbReference type="ARBA" id="ARBA00023212"/>
    </source>
</evidence>
<dbReference type="OrthoDB" id="621651at2759"/>
<keyword evidence="9" id="KW-1185">Reference proteome</keyword>
<organism evidence="8 9">
    <name type="scientific">Phaseolus vulgaris</name>
    <name type="common">Kidney bean</name>
    <name type="synonym">French bean</name>
    <dbReference type="NCBI Taxonomy" id="3885"/>
    <lineage>
        <taxon>Eukaryota</taxon>
        <taxon>Viridiplantae</taxon>
        <taxon>Streptophyta</taxon>
        <taxon>Embryophyta</taxon>
        <taxon>Tracheophyta</taxon>
        <taxon>Spermatophyta</taxon>
        <taxon>Magnoliopsida</taxon>
        <taxon>eudicotyledons</taxon>
        <taxon>Gunneridae</taxon>
        <taxon>Pentapetalae</taxon>
        <taxon>rosids</taxon>
        <taxon>fabids</taxon>
        <taxon>Fabales</taxon>
        <taxon>Fabaceae</taxon>
        <taxon>Papilionoideae</taxon>
        <taxon>50 kb inversion clade</taxon>
        <taxon>NPAAA clade</taxon>
        <taxon>indigoferoid/millettioid clade</taxon>
        <taxon>Phaseoleae</taxon>
        <taxon>Phaseolus</taxon>
    </lineage>
</organism>
<dbReference type="PANTHER" id="PTHR47067">
    <property type="entry name" value="TPX2 (TARGETING PROTEIN FOR XKLP2) PROTEIN FAMILY-RELATED"/>
    <property type="match status" value="1"/>
</dbReference>
<evidence type="ECO:0000313" key="8">
    <source>
        <dbReference type="EMBL" id="ESW12841.1"/>
    </source>
</evidence>
<feature type="region of interest" description="Disordered" evidence="6">
    <location>
        <begin position="217"/>
        <end position="255"/>
    </location>
</feature>
<dbReference type="GO" id="GO:0005874">
    <property type="term" value="C:microtubule"/>
    <property type="evidence" value="ECO:0007669"/>
    <property type="project" value="UniProtKB-KW"/>
</dbReference>
<dbReference type="PhylomeDB" id="V7B8N4"/>
<evidence type="ECO:0000313" key="9">
    <source>
        <dbReference type="Proteomes" id="UP000000226"/>
    </source>
</evidence>
<dbReference type="EMBL" id="CM002295">
    <property type="protein sequence ID" value="ESW12841.1"/>
    <property type="molecule type" value="Genomic_DNA"/>
</dbReference>
<dbReference type="eggNOG" id="ENOG502QUCW">
    <property type="taxonomic scope" value="Eukaryota"/>
</dbReference>
<reference evidence="9" key="1">
    <citation type="journal article" date="2014" name="Nat. Genet.">
        <title>A reference genome for common bean and genome-wide analysis of dual domestications.</title>
        <authorList>
            <person name="Schmutz J."/>
            <person name="McClean P.E."/>
            <person name="Mamidi S."/>
            <person name="Wu G.A."/>
            <person name="Cannon S.B."/>
            <person name="Grimwood J."/>
            <person name="Jenkins J."/>
            <person name="Shu S."/>
            <person name="Song Q."/>
            <person name="Chavarro C."/>
            <person name="Torres-Torres M."/>
            <person name="Geffroy V."/>
            <person name="Moghaddam S.M."/>
            <person name="Gao D."/>
            <person name="Abernathy B."/>
            <person name="Barry K."/>
            <person name="Blair M."/>
            <person name="Brick M.A."/>
            <person name="Chovatia M."/>
            <person name="Gepts P."/>
            <person name="Goodstein D.M."/>
            <person name="Gonzales M."/>
            <person name="Hellsten U."/>
            <person name="Hyten D.L."/>
            <person name="Jia G."/>
            <person name="Kelly J.D."/>
            <person name="Kudrna D."/>
            <person name="Lee R."/>
            <person name="Richard M.M."/>
            <person name="Miklas P.N."/>
            <person name="Osorno J.M."/>
            <person name="Rodrigues J."/>
            <person name="Thareau V."/>
            <person name="Urrea C.A."/>
            <person name="Wang M."/>
            <person name="Yu Y."/>
            <person name="Zhang M."/>
            <person name="Wing R.A."/>
            <person name="Cregan P.B."/>
            <person name="Rokhsar D.S."/>
            <person name="Jackson S.A."/>
        </authorList>
    </citation>
    <scope>NUCLEOTIDE SEQUENCE [LARGE SCALE GENOMIC DNA]</scope>
    <source>
        <strain evidence="9">cv. G19833</strain>
    </source>
</reference>
<evidence type="ECO:0000256" key="4">
    <source>
        <dbReference type="ARBA" id="ARBA00022701"/>
    </source>
</evidence>
<keyword evidence="5" id="KW-0206">Cytoskeleton</keyword>
<evidence type="ECO:0000256" key="6">
    <source>
        <dbReference type="SAM" id="MobiDB-lite"/>
    </source>
</evidence>
<dbReference type="OMA" id="SCFPRRE"/>
<gene>
    <name evidence="8" type="ORF">PHAVU_008G146700g</name>
</gene>
<feature type="compositionally biased region" description="Low complexity" evidence="6">
    <location>
        <begin position="94"/>
        <end position="110"/>
    </location>
</feature>
<feature type="domain" description="TPX2 C-terminal" evidence="7">
    <location>
        <begin position="328"/>
        <end position="390"/>
    </location>
</feature>
<keyword evidence="4" id="KW-0493">Microtubule</keyword>
<comment type="similarity">
    <text evidence="2">Belongs to the TPX2 family.</text>
</comment>
<dbReference type="InterPro" id="IPR044216">
    <property type="entry name" value="WDL7"/>
</dbReference>
<dbReference type="Proteomes" id="UP000000226">
    <property type="component" value="Chromosome 8"/>
</dbReference>
<feature type="region of interest" description="Disordered" evidence="6">
    <location>
        <begin position="94"/>
        <end position="118"/>
    </location>
</feature>
<protein>
    <recommendedName>
        <fullName evidence="7">TPX2 C-terminal domain-containing protein</fullName>
    </recommendedName>
</protein>
<feature type="compositionally biased region" description="Polar residues" evidence="6">
    <location>
        <begin position="217"/>
        <end position="229"/>
    </location>
</feature>
<evidence type="ECO:0000256" key="1">
    <source>
        <dbReference type="ARBA" id="ARBA00004245"/>
    </source>
</evidence>
<name>V7B8N4_PHAVU</name>
<dbReference type="Pfam" id="PF06886">
    <property type="entry name" value="TPX2"/>
    <property type="match status" value="1"/>
</dbReference>
<accession>V7B8N4</accession>
<evidence type="ECO:0000259" key="7">
    <source>
        <dbReference type="Pfam" id="PF06886"/>
    </source>
</evidence>
<dbReference type="Gramene" id="ESW12841">
    <property type="protein sequence ID" value="ESW12841"/>
    <property type="gene ID" value="PHAVU_008G146700g"/>
</dbReference>
<feature type="region of interest" description="Disordered" evidence="6">
    <location>
        <begin position="387"/>
        <end position="415"/>
    </location>
</feature>
<keyword evidence="3" id="KW-0963">Cytoplasm</keyword>
<proteinExistence type="inferred from homology"/>
<dbReference type="STRING" id="3885.V7B8N4"/>
<sequence length="475" mass="53389">MGHSSACLTQQPFCYASGFPKEPNERNSNEALGQSISFGRFMSESLAWEKWSTFSQNRYVEEAEKFTQPGSVAEKKAFFEAHYKKLAAQKAAALLEQSTSSSQTQEEQQAPVDNTHKSHMASAMSRVVLREENAHFLDTYSDVTATFKSNSNTQTNLPQSNKVEKVLPDHQSDNCKELTEEEGTNFGKEVLQQMGKKKQPVSSFKLLKIVGSSKFNNSTPVKCSTPSLSNKDDIATPMSNKSENKEKSTPKSPHMSLNFTLIREINRLRVSLMRKFESTRVGAGSSKTSKDGSTLLRTTTKVSKNELQKHSSFIPLIESERSKTTSPFRWRTEERASSRKKKLEKEFSGSEVQKMRLHTKFKEKTEINIRKLRQSFCFRARSPPDLYKDKEASRGGTKMDGLAPSESTNKGRRPLSIAETPSSLHCNRPLQGKTCGTFTKPLTSNSYLITTHENTSPNIQNGNQNNRNYKCSITV</sequence>
<comment type="subcellular location">
    <subcellularLocation>
        <location evidence="1">Cytoplasm</location>
        <location evidence="1">Cytoskeleton</location>
    </subcellularLocation>
</comment>
<dbReference type="InterPro" id="IPR027329">
    <property type="entry name" value="TPX2_C"/>
</dbReference>
<dbReference type="PANTHER" id="PTHR47067:SF7">
    <property type="entry name" value="TPX2 (TARGETING PROTEIN FOR XKLP2) PROTEIN FAMILY"/>
    <property type="match status" value="1"/>
</dbReference>
<evidence type="ECO:0000256" key="2">
    <source>
        <dbReference type="ARBA" id="ARBA00005885"/>
    </source>
</evidence>